<feature type="transmembrane region" description="Helical" evidence="1">
    <location>
        <begin position="7"/>
        <end position="25"/>
    </location>
</feature>
<feature type="transmembrane region" description="Helical" evidence="1">
    <location>
        <begin position="31"/>
        <end position="48"/>
    </location>
</feature>
<protein>
    <submittedName>
        <fullName evidence="2">Uncharacterized protein</fullName>
    </submittedName>
</protein>
<evidence type="ECO:0000313" key="3">
    <source>
        <dbReference type="Proteomes" id="UP001632038"/>
    </source>
</evidence>
<name>A0ABD3D541_9LAMI</name>
<dbReference type="EMBL" id="JAVIJP010000027">
    <property type="protein sequence ID" value="KAL3636116.1"/>
    <property type="molecule type" value="Genomic_DNA"/>
</dbReference>
<reference evidence="3" key="1">
    <citation type="journal article" date="2024" name="IScience">
        <title>Strigolactones Initiate the Formation of Haustorium-like Structures in Castilleja.</title>
        <authorList>
            <person name="Buerger M."/>
            <person name="Peterson D."/>
            <person name="Chory J."/>
        </authorList>
    </citation>
    <scope>NUCLEOTIDE SEQUENCE [LARGE SCALE GENOMIC DNA]</scope>
</reference>
<organism evidence="2 3">
    <name type="scientific">Castilleja foliolosa</name>
    <dbReference type="NCBI Taxonomy" id="1961234"/>
    <lineage>
        <taxon>Eukaryota</taxon>
        <taxon>Viridiplantae</taxon>
        <taxon>Streptophyta</taxon>
        <taxon>Embryophyta</taxon>
        <taxon>Tracheophyta</taxon>
        <taxon>Spermatophyta</taxon>
        <taxon>Magnoliopsida</taxon>
        <taxon>eudicotyledons</taxon>
        <taxon>Gunneridae</taxon>
        <taxon>Pentapetalae</taxon>
        <taxon>asterids</taxon>
        <taxon>lamiids</taxon>
        <taxon>Lamiales</taxon>
        <taxon>Orobanchaceae</taxon>
        <taxon>Pedicularideae</taxon>
        <taxon>Castillejinae</taxon>
        <taxon>Castilleja</taxon>
    </lineage>
</organism>
<keyword evidence="1" id="KW-0472">Membrane</keyword>
<sequence>MAEKTEAVVLVFQTLLICGLVNGMFESTLGMLRGFLIQTVILYVLLRSTRGAPAAQNGAVYRFLTAVGYGCQVYMMAKLLFFY</sequence>
<dbReference type="AlphaFoldDB" id="A0ABD3D541"/>
<gene>
    <name evidence="2" type="ORF">CASFOL_020663</name>
</gene>
<comment type="caution">
    <text evidence="2">The sequence shown here is derived from an EMBL/GenBank/DDBJ whole genome shotgun (WGS) entry which is preliminary data.</text>
</comment>
<feature type="transmembrane region" description="Helical" evidence="1">
    <location>
        <begin position="60"/>
        <end position="81"/>
    </location>
</feature>
<evidence type="ECO:0000256" key="1">
    <source>
        <dbReference type="SAM" id="Phobius"/>
    </source>
</evidence>
<dbReference type="Proteomes" id="UP001632038">
    <property type="component" value="Unassembled WGS sequence"/>
</dbReference>
<proteinExistence type="predicted"/>
<evidence type="ECO:0000313" key="2">
    <source>
        <dbReference type="EMBL" id="KAL3636116.1"/>
    </source>
</evidence>
<keyword evidence="1" id="KW-0812">Transmembrane</keyword>
<keyword evidence="1" id="KW-1133">Transmembrane helix</keyword>
<keyword evidence="3" id="KW-1185">Reference proteome</keyword>
<accession>A0ABD3D541</accession>